<dbReference type="STRING" id="28125.HMPREF3202_02086"/>
<dbReference type="InterPro" id="IPR002901">
    <property type="entry name" value="MGlyc_endo_b_GlcNAc-like_dom"/>
</dbReference>
<name>A0A137SRT6_9BACT</name>
<dbReference type="GO" id="GO:0004040">
    <property type="term" value="F:amidase activity"/>
    <property type="evidence" value="ECO:0007669"/>
    <property type="project" value="InterPro"/>
</dbReference>
<dbReference type="CDD" id="cd12797">
    <property type="entry name" value="M23_peptidase"/>
    <property type="match status" value="1"/>
</dbReference>
<evidence type="ECO:0000256" key="1">
    <source>
        <dbReference type="ARBA" id="ARBA00022729"/>
    </source>
</evidence>
<comment type="caution">
    <text evidence="4">The sequence shown here is derived from an EMBL/GenBank/DDBJ whole genome shotgun (WGS) entry which is preliminary data.</text>
</comment>
<feature type="domain" description="Mannosyl-glycoprotein endo-beta-N-acetylglucosamidase-like" evidence="3">
    <location>
        <begin position="269"/>
        <end position="364"/>
    </location>
</feature>
<dbReference type="Pfam" id="PF01832">
    <property type="entry name" value="Glucosaminidase"/>
    <property type="match status" value="1"/>
</dbReference>
<dbReference type="Gene3D" id="1.10.530.10">
    <property type="match status" value="1"/>
</dbReference>
<dbReference type="PANTHER" id="PTHR21666">
    <property type="entry name" value="PEPTIDASE-RELATED"/>
    <property type="match status" value="1"/>
</dbReference>
<dbReference type="PATRIC" id="fig|28125.4.peg.2082"/>
<dbReference type="InterPro" id="IPR011055">
    <property type="entry name" value="Dup_hybrid_motif"/>
</dbReference>
<feature type="domain" description="M23ase beta-sheet core" evidence="2">
    <location>
        <begin position="138"/>
        <end position="231"/>
    </location>
</feature>
<dbReference type="Pfam" id="PF01551">
    <property type="entry name" value="Peptidase_M23"/>
    <property type="match status" value="1"/>
</dbReference>
<dbReference type="InterPro" id="IPR050570">
    <property type="entry name" value="Cell_wall_metabolism_enzyme"/>
</dbReference>
<protein>
    <submittedName>
        <fullName evidence="4">Peptidase, M23 family</fullName>
    </submittedName>
</protein>
<dbReference type="PANTHER" id="PTHR21666:SF289">
    <property type="entry name" value="L-ALA--D-GLU ENDOPEPTIDASE"/>
    <property type="match status" value="1"/>
</dbReference>
<dbReference type="Gene3D" id="2.70.70.10">
    <property type="entry name" value="Glucose Permease (Domain IIA)"/>
    <property type="match status" value="1"/>
</dbReference>
<accession>A0A137SRT6</accession>
<dbReference type="GO" id="GO:0004222">
    <property type="term" value="F:metalloendopeptidase activity"/>
    <property type="evidence" value="ECO:0007669"/>
    <property type="project" value="TreeGrafter"/>
</dbReference>
<keyword evidence="1" id="KW-0732">Signal</keyword>
<sequence>MEVKSLLFVGMTFLLMPCQMRAQFNTIMREKSPEQKAKTKVSLDREKVDEDYFYAYQDSVKLNEKRNERRDEHYDFFSTTEGHEISIEKDIPVFVNVKDSMLFGLIKERMDVCLPLDFISVTSRYGFRQDPFRKCSSFHDGIDLECNMLHVYSMLPGRVKKVVFSKKGYGNHVVLDYGHIQCLYGHLAAITVREGDEVLAGTIVGISGNTGKSTGPHLHIKISANGKSLNPAPFIAYLNNYITGLRDKIAYVRFGTRPPKELNITNLYQALDLYGVAFPKIVVAQALLETGYFTSNVCLNYNNLFGLRRPTDGSYYRFRNWEESVKAYKDYVQYKYKGGDYFRFLNRIGYAEDPNYIYKVKSISSSL</sequence>
<proteinExistence type="predicted"/>
<organism evidence="4 5">
    <name type="scientific">Prevotella bivia</name>
    <dbReference type="NCBI Taxonomy" id="28125"/>
    <lineage>
        <taxon>Bacteria</taxon>
        <taxon>Pseudomonadati</taxon>
        <taxon>Bacteroidota</taxon>
        <taxon>Bacteroidia</taxon>
        <taxon>Bacteroidales</taxon>
        <taxon>Prevotellaceae</taxon>
        <taxon>Prevotella</taxon>
    </lineage>
</organism>
<dbReference type="Proteomes" id="UP000070093">
    <property type="component" value="Unassembled WGS sequence"/>
</dbReference>
<reference evidence="4 5" key="1">
    <citation type="submission" date="2016-02" db="EMBL/GenBank/DDBJ databases">
        <authorList>
            <person name="Wen L."/>
            <person name="He K."/>
            <person name="Yang H."/>
        </authorList>
    </citation>
    <scope>NUCLEOTIDE SEQUENCE [LARGE SCALE GENOMIC DNA]</scope>
    <source>
        <strain evidence="4 5">GED7880</strain>
    </source>
</reference>
<gene>
    <name evidence="4" type="ORF">HMPREF3202_02086</name>
</gene>
<dbReference type="SUPFAM" id="SSF51261">
    <property type="entry name" value="Duplicated hybrid motif"/>
    <property type="match status" value="1"/>
</dbReference>
<dbReference type="RefSeq" id="WP_004372796.1">
    <property type="nucleotide sequence ID" value="NZ_CP126677.1"/>
</dbReference>
<evidence type="ECO:0000313" key="5">
    <source>
        <dbReference type="Proteomes" id="UP000070093"/>
    </source>
</evidence>
<evidence type="ECO:0000259" key="2">
    <source>
        <dbReference type="Pfam" id="PF01551"/>
    </source>
</evidence>
<evidence type="ECO:0000313" key="4">
    <source>
        <dbReference type="EMBL" id="KXO15115.1"/>
    </source>
</evidence>
<evidence type="ECO:0000259" key="3">
    <source>
        <dbReference type="Pfam" id="PF01832"/>
    </source>
</evidence>
<dbReference type="InterPro" id="IPR016047">
    <property type="entry name" value="M23ase_b-sheet_dom"/>
</dbReference>
<dbReference type="EMBL" id="LTAG01000117">
    <property type="protein sequence ID" value="KXO15115.1"/>
    <property type="molecule type" value="Genomic_DNA"/>
</dbReference>
<dbReference type="AlphaFoldDB" id="A0A137SRT6"/>